<reference evidence="1" key="1">
    <citation type="journal article" date="2021" name="Proc. Natl. Acad. Sci. U.S.A.">
        <title>A Catalog of Tens of Thousands of Viruses from Human Metagenomes Reveals Hidden Associations with Chronic Diseases.</title>
        <authorList>
            <person name="Tisza M.J."/>
            <person name="Buck C.B."/>
        </authorList>
    </citation>
    <scope>NUCLEOTIDE SEQUENCE</scope>
    <source>
        <strain evidence="1">CtoiW10</strain>
    </source>
</reference>
<proteinExistence type="predicted"/>
<organism evidence="1">
    <name type="scientific">Siphoviridae sp. ctoiW10</name>
    <dbReference type="NCBI Taxonomy" id="2827592"/>
    <lineage>
        <taxon>Viruses</taxon>
        <taxon>Duplodnaviria</taxon>
        <taxon>Heunggongvirae</taxon>
        <taxon>Uroviricota</taxon>
        <taxon>Caudoviricetes</taxon>
    </lineage>
</organism>
<protein>
    <submittedName>
        <fullName evidence="1">Transcription initiation factor IIE, alpha FINGER, Transcription</fullName>
    </submittedName>
</protein>
<sequence length="54" mass="6334">MYHCETCGAEFEAPMILDRSEPRPDCFFERFRKVGCPYCGSQYFNELDEEGEAE</sequence>
<name>A0A8S5LPS2_9CAUD</name>
<dbReference type="Gene3D" id="2.20.28.30">
    <property type="entry name" value="RNA polymerase ii, chain L"/>
    <property type="match status" value="1"/>
</dbReference>
<dbReference type="EMBL" id="BK015888">
    <property type="protein sequence ID" value="DAD71835.1"/>
    <property type="molecule type" value="Genomic_DNA"/>
</dbReference>
<accession>A0A8S5LPS2</accession>
<evidence type="ECO:0000313" key="1">
    <source>
        <dbReference type="EMBL" id="DAD71835.1"/>
    </source>
</evidence>